<feature type="transmembrane region" description="Helical" evidence="7">
    <location>
        <begin position="15"/>
        <end position="39"/>
    </location>
</feature>
<reference evidence="11" key="2">
    <citation type="submission" date="2021-04" db="EMBL/GenBank/DDBJ databases">
        <title>Brevibacillus composti FJAT-54423, complete genome.</title>
        <authorList>
            <person name="Tang R."/>
        </authorList>
    </citation>
    <scope>NUCLEOTIDE SEQUENCE</scope>
    <source>
        <strain evidence="11">FJAT-54424</strain>
    </source>
</reference>
<dbReference type="Pfam" id="PF00672">
    <property type="entry name" value="HAMP"/>
    <property type="match status" value="1"/>
</dbReference>
<keyword evidence="13" id="KW-1185">Reference proteome</keyword>
<evidence type="ECO:0000256" key="4">
    <source>
        <dbReference type="ARBA" id="ARBA00023224"/>
    </source>
</evidence>
<dbReference type="EMBL" id="CP073708">
    <property type="protein sequence ID" value="QUO40765.1"/>
    <property type="molecule type" value="Genomic_DNA"/>
</dbReference>
<evidence type="ECO:0000256" key="1">
    <source>
        <dbReference type="ARBA" id="ARBA00004236"/>
    </source>
</evidence>
<gene>
    <name evidence="10" type="ORF">JD108_17615</name>
    <name evidence="11" type="ORF">KDJ56_17555</name>
</gene>
<evidence type="ECO:0000259" key="9">
    <source>
        <dbReference type="PROSITE" id="PS50885"/>
    </source>
</evidence>
<feature type="domain" description="Methyl-accepting transducer" evidence="8">
    <location>
        <begin position="139"/>
        <end position="410"/>
    </location>
</feature>
<dbReference type="EMBL" id="CP066308">
    <property type="protein sequence ID" value="QQE73682.1"/>
    <property type="molecule type" value="Genomic_DNA"/>
</dbReference>
<evidence type="ECO:0000313" key="10">
    <source>
        <dbReference type="EMBL" id="QQE73682.1"/>
    </source>
</evidence>
<reference evidence="10 12" key="1">
    <citation type="submission" date="2020-12" db="EMBL/GenBank/DDBJ databases">
        <title>strain FJAT-54423T represents a novel species of the genus Brevibacillus.</title>
        <authorList>
            <person name="Tang R."/>
        </authorList>
    </citation>
    <scope>NUCLEOTIDE SEQUENCE [LARGE SCALE GENOMIC DNA]</scope>
    <source>
        <strain evidence="10 12">FJAT-54423</strain>
    </source>
</reference>
<name>A0A7T5JN42_9BACL</name>
<dbReference type="Proteomes" id="UP000677234">
    <property type="component" value="Chromosome"/>
</dbReference>
<evidence type="ECO:0000256" key="7">
    <source>
        <dbReference type="SAM" id="Phobius"/>
    </source>
</evidence>
<evidence type="ECO:0000313" key="13">
    <source>
        <dbReference type="Proteomes" id="UP000677234"/>
    </source>
</evidence>
<dbReference type="SMART" id="SM00304">
    <property type="entry name" value="HAMP"/>
    <property type="match status" value="1"/>
</dbReference>
<dbReference type="PANTHER" id="PTHR32089:SF112">
    <property type="entry name" value="LYSOZYME-LIKE PROTEIN-RELATED"/>
    <property type="match status" value="1"/>
</dbReference>
<dbReference type="PROSITE" id="PS50885">
    <property type="entry name" value="HAMP"/>
    <property type="match status" value="1"/>
</dbReference>
<accession>A0A7T5JN42</accession>
<comment type="similarity">
    <text evidence="5">Belongs to the methyl-accepting chemotaxis (MCP) protein family.</text>
</comment>
<proteinExistence type="inferred from homology"/>
<feature type="domain" description="HAMP" evidence="9">
    <location>
        <begin position="68"/>
        <end position="120"/>
    </location>
</feature>
<keyword evidence="4 6" id="KW-0807">Transducer</keyword>
<evidence type="ECO:0000256" key="2">
    <source>
        <dbReference type="ARBA" id="ARBA00022475"/>
    </source>
</evidence>
<dbReference type="SMART" id="SM00283">
    <property type="entry name" value="MA"/>
    <property type="match status" value="1"/>
</dbReference>
<dbReference type="InterPro" id="IPR004089">
    <property type="entry name" value="MCPsignal_dom"/>
</dbReference>
<evidence type="ECO:0000256" key="5">
    <source>
        <dbReference type="ARBA" id="ARBA00029447"/>
    </source>
</evidence>
<dbReference type="AlphaFoldDB" id="A0A7T5JN42"/>
<dbReference type="InterPro" id="IPR003660">
    <property type="entry name" value="HAMP_dom"/>
</dbReference>
<organism evidence="10 12">
    <name type="scientific">Brevibacillus composti</name>
    <dbReference type="NCBI Taxonomy" id="2796470"/>
    <lineage>
        <taxon>Bacteria</taxon>
        <taxon>Bacillati</taxon>
        <taxon>Bacillota</taxon>
        <taxon>Bacilli</taxon>
        <taxon>Bacillales</taxon>
        <taxon>Paenibacillaceae</taxon>
        <taxon>Brevibacillus</taxon>
    </lineage>
</organism>
<dbReference type="GO" id="GO:0005886">
    <property type="term" value="C:plasma membrane"/>
    <property type="evidence" value="ECO:0007669"/>
    <property type="project" value="UniProtKB-SubCell"/>
</dbReference>
<dbReference type="Gene3D" id="6.10.340.10">
    <property type="match status" value="1"/>
</dbReference>
<comment type="subcellular location">
    <subcellularLocation>
        <location evidence="1">Cell membrane</location>
    </subcellularLocation>
</comment>
<keyword evidence="7" id="KW-0812">Transmembrane</keyword>
<dbReference type="KEGG" id="bcop:JD108_17615"/>
<dbReference type="RefSeq" id="WP_198827286.1">
    <property type="nucleotide sequence ID" value="NZ_CP066308.1"/>
</dbReference>
<feature type="transmembrane region" description="Helical" evidence="7">
    <location>
        <begin position="45"/>
        <end position="64"/>
    </location>
</feature>
<evidence type="ECO:0000259" key="8">
    <source>
        <dbReference type="PROSITE" id="PS50111"/>
    </source>
</evidence>
<dbReference type="SUPFAM" id="SSF58104">
    <property type="entry name" value="Methyl-accepting chemotaxis protein (MCP) signaling domain"/>
    <property type="match status" value="1"/>
</dbReference>
<evidence type="ECO:0000313" key="12">
    <source>
        <dbReference type="Proteomes" id="UP000595847"/>
    </source>
</evidence>
<dbReference type="PANTHER" id="PTHR32089">
    <property type="entry name" value="METHYL-ACCEPTING CHEMOTAXIS PROTEIN MCPB"/>
    <property type="match status" value="1"/>
</dbReference>
<evidence type="ECO:0000313" key="11">
    <source>
        <dbReference type="EMBL" id="QUO40765.1"/>
    </source>
</evidence>
<dbReference type="Gene3D" id="1.10.287.950">
    <property type="entry name" value="Methyl-accepting chemotaxis protein"/>
    <property type="match status" value="1"/>
</dbReference>
<sequence length="425" mass="44823">MHFFRKLSIRSKIHLLVFAVSLFMAGAVLTSAVLIQAGGVQTDTLLLLAGVLIALLGVGQMLLYPFTRRLHKRLSAIAAAMESAAAGDFSRRPSDTASDEVGRISQAYEQMVGDLQDVLGTVVLSSRELAASLDSLSSRAVLAGERGTDIAAHATEAAISAEEQLRRIEASIRAIRDIAADAAIISSQSEEISHAVSRTGRKSAEGDEAIQELAEQMDSIYTIMDQLALVIQELGGRSQEIGQITSVITGLAGQTNLLALNAAIEAARAGEHGRGFAIVADEVRKLAEESARSAERIEILITSIQKETEQAVLTMATGSAEVAEGIRAAGEARASFAEMRDAILSLASSVQAVSERAQSMSRTSASALDAVTEAAETAARSAHQTQAVSAASREQTEALQEVSAAVRNLTDTSAELGRLTSRKRL</sequence>
<keyword evidence="2" id="KW-1003">Cell membrane</keyword>
<dbReference type="Pfam" id="PF00015">
    <property type="entry name" value="MCPsignal"/>
    <property type="match status" value="1"/>
</dbReference>
<dbReference type="Proteomes" id="UP000595847">
    <property type="component" value="Chromosome"/>
</dbReference>
<protein>
    <submittedName>
        <fullName evidence="10">HAMP domain-containing protein</fullName>
    </submittedName>
</protein>
<dbReference type="PROSITE" id="PS50111">
    <property type="entry name" value="CHEMOTAXIS_TRANSDUC_2"/>
    <property type="match status" value="1"/>
</dbReference>
<evidence type="ECO:0000256" key="3">
    <source>
        <dbReference type="ARBA" id="ARBA00023136"/>
    </source>
</evidence>
<keyword evidence="7" id="KW-1133">Transmembrane helix</keyword>
<keyword evidence="3 7" id="KW-0472">Membrane</keyword>
<evidence type="ECO:0000256" key="6">
    <source>
        <dbReference type="PROSITE-ProRule" id="PRU00284"/>
    </source>
</evidence>
<dbReference type="GO" id="GO:0007165">
    <property type="term" value="P:signal transduction"/>
    <property type="evidence" value="ECO:0007669"/>
    <property type="project" value="UniProtKB-KW"/>
</dbReference>